<evidence type="ECO:0000256" key="9">
    <source>
        <dbReference type="ARBA" id="ARBA00023306"/>
    </source>
</evidence>
<reference evidence="12 13" key="1">
    <citation type="submission" date="2023-09" db="EMBL/GenBank/DDBJ databases">
        <authorList>
            <person name="Rey-Velasco X."/>
        </authorList>
    </citation>
    <scope>NUCLEOTIDE SEQUENCE [LARGE SCALE GENOMIC DNA]</scope>
    <source>
        <strain evidence="12 13">W345</strain>
    </source>
</reference>
<dbReference type="HAMAP" id="MF_02202">
    <property type="entry name" value="TolQ"/>
    <property type="match status" value="1"/>
</dbReference>
<evidence type="ECO:0000256" key="4">
    <source>
        <dbReference type="ARBA" id="ARBA00022519"/>
    </source>
</evidence>
<accession>A0ABU2WMA9</accession>
<gene>
    <name evidence="10 12" type="primary">tolQ</name>
    <name evidence="12" type="ORF">RM530_13410</name>
</gene>
<dbReference type="Proteomes" id="UP001254608">
    <property type="component" value="Unassembled WGS sequence"/>
</dbReference>
<evidence type="ECO:0000256" key="7">
    <source>
        <dbReference type="ARBA" id="ARBA00022989"/>
    </source>
</evidence>
<evidence type="ECO:0000313" key="13">
    <source>
        <dbReference type="Proteomes" id="UP001254608"/>
    </source>
</evidence>
<evidence type="ECO:0000256" key="10">
    <source>
        <dbReference type="HAMAP-Rule" id="MF_02202"/>
    </source>
</evidence>
<keyword evidence="3 10" id="KW-1003">Cell membrane</keyword>
<dbReference type="InterPro" id="IPR014163">
    <property type="entry name" value="Tol-Pal_TolQ"/>
</dbReference>
<evidence type="ECO:0000256" key="5">
    <source>
        <dbReference type="ARBA" id="ARBA00022618"/>
    </source>
</evidence>
<feature type="transmembrane region" description="Helical" evidence="10">
    <location>
        <begin position="171"/>
        <end position="195"/>
    </location>
</feature>
<comment type="subcellular location">
    <subcellularLocation>
        <location evidence="10">Cell inner membrane</location>
        <topology evidence="10">Multi-pass membrane protein</topology>
    </subcellularLocation>
    <subcellularLocation>
        <location evidence="1">Cell membrane</location>
        <topology evidence="1">Multi-pass membrane protein</topology>
    </subcellularLocation>
</comment>
<feature type="domain" description="MotA/TolQ/ExbB proton channel" evidence="11">
    <location>
        <begin position="77"/>
        <end position="206"/>
    </location>
</feature>
<dbReference type="InterPro" id="IPR002898">
    <property type="entry name" value="MotA_ExbB_proton_chnl"/>
</dbReference>
<evidence type="ECO:0000256" key="2">
    <source>
        <dbReference type="ARBA" id="ARBA00010442"/>
    </source>
</evidence>
<dbReference type="InterPro" id="IPR050790">
    <property type="entry name" value="ExbB/TolQ_transport"/>
</dbReference>
<comment type="subunit">
    <text evidence="10">The Tol-Pal system is composed of five core proteins: the inner membrane proteins TolA, TolQ and TolR, the periplasmic protein TolB and the outer membrane protein Pal. They form a network linking the inner and outer membranes and the peptidoglycan layer.</text>
</comment>
<evidence type="ECO:0000256" key="1">
    <source>
        <dbReference type="ARBA" id="ARBA00004651"/>
    </source>
</evidence>
<evidence type="ECO:0000259" key="11">
    <source>
        <dbReference type="Pfam" id="PF01618"/>
    </source>
</evidence>
<dbReference type="Pfam" id="PF01618">
    <property type="entry name" value="MotA_ExbB"/>
    <property type="match status" value="1"/>
</dbReference>
<dbReference type="PANTHER" id="PTHR30625">
    <property type="entry name" value="PROTEIN TOLQ"/>
    <property type="match status" value="1"/>
</dbReference>
<keyword evidence="6 10" id="KW-0812">Transmembrane</keyword>
<comment type="caution">
    <text evidence="12">The sequence shown here is derived from an EMBL/GenBank/DDBJ whole genome shotgun (WGS) entry which is preliminary data.</text>
</comment>
<evidence type="ECO:0000256" key="8">
    <source>
        <dbReference type="ARBA" id="ARBA00023136"/>
    </source>
</evidence>
<dbReference type="PANTHER" id="PTHR30625:SF3">
    <property type="entry name" value="TOL-PAL SYSTEM PROTEIN TOLQ"/>
    <property type="match status" value="1"/>
</dbReference>
<keyword evidence="5 10" id="KW-0132">Cell division</keyword>
<feature type="transmembrane region" description="Helical" evidence="10">
    <location>
        <begin position="139"/>
        <end position="159"/>
    </location>
</feature>
<dbReference type="NCBIfam" id="TIGR02796">
    <property type="entry name" value="tolQ"/>
    <property type="match status" value="1"/>
</dbReference>
<proteinExistence type="inferred from homology"/>
<sequence length="228" mass="24543">MNAQLSIPYLIGQATVLAKFVLLVLLIASVLSWAMIIGKRALLSRTRKNADRFEERFWSGGNLNDLHEAVRRDKAESGMSAVFQAGYEEFLRQRQNPGVDPSDAVSSIERSLRVAQIREIERLESGLPMLATIGSVSPYVGLFGTVWGIMSAFIAIGNVKQASIAMVAPGIAEALIATAAGLFAAIPAVVAYNAFSTQVERITLRFATFAEELTGILERGLRGGGSAK</sequence>
<keyword evidence="9 10" id="KW-0131">Cell cycle</keyword>
<keyword evidence="8 10" id="KW-0472">Membrane</keyword>
<protein>
    <recommendedName>
        <fullName evidence="10">Tol-Pal system protein TolQ</fullName>
    </recommendedName>
</protein>
<feature type="transmembrane region" description="Helical" evidence="10">
    <location>
        <begin position="20"/>
        <end position="38"/>
    </location>
</feature>
<evidence type="ECO:0000313" key="12">
    <source>
        <dbReference type="EMBL" id="MDT0498354.1"/>
    </source>
</evidence>
<evidence type="ECO:0000256" key="3">
    <source>
        <dbReference type="ARBA" id="ARBA00022475"/>
    </source>
</evidence>
<name>A0ABU2WMA9_9GAMM</name>
<evidence type="ECO:0000256" key="6">
    <source>
        <dbReference type="ARBA" id="ARBA00022692"/>
    </source>
</evidence>
<comment type="similarity">
    <text evidence="2 10">Belongs to the ExbB/TolQ family.</text>
</comment>
<dbReference type="RefSeq" id="WP_311365760.1">
    <property type="nucleotide sequence ID" value="NZ_JAVRIC010000020.1"/>
</dbReference>
<keyword evidence="13" id="KW-1185">Reference proteome</keyword>
<comment type="function">
    <text evidence="10">Part of the Tol-Pal system, which plays a role in outer membrane invagination during cell division and is important for maintaining outer membrane integrity.</text>
</comment>
<keyword evidence="7 10" id="KW-1133">Transmembrane helix</keyword>
<organism evidence="12 13">
    <name type="scientific">Banduia mediterranea</name>
    <dbReference type="NCBI Taxonomy" id="3075609"/>
    <lineage>
        <taxon>Bacteria</taxon>
        <taxon>Pseudomonadati</taxon>
        <taxon>Pseudomonadota</taxon>
        <taxon>Gammaproteobacteria</taxon>
        <taxon>Nevskiales</taxon>
        <taxon>Algiphilaceae</taxon>
        <taxon>Banduia</taxon>
    </lineage>
</organism>
<dbReference type="EMBL" id="JAVRIC010000020">
    <property type="protein sequence ID" value="MDT0498354.1"/>
    <property type="molecule type" value="Genomic_DNA"/>
</dbReference>
<keyword evidence="4 10" id="KW-0997">Cell inner membrane</keyword>